<reference evidence="2" key="1">
    <citation type="submission" date="2023-03" db="EMBL/GenBank/DDBJ databases">
        <title>Massive genome expansion in bonnet fungi (Mycena s.s.) driven by repeated elements and novel gene families across ecological guilds.</title>
        <authorList>
            <consortium name="Lawrence Berkeley National Laboratory"/>
            <person name="Harder C.B."/>
            <person name="Miyauchi S."/>
            <person name="Viragh M."/>
            <person name="Kuo A."/>
            <person name="Thoen E."/>
            <person name="Andreopoulos B."/>
            <person name="Lu D."/>
            <person name="Skrede I."/>
            <person name="Drula E."/>
            <person name="Henrissat B."/>
            <person name="Morin E."/>
            <person name="Kohler A."/>
            <person name="Barry K."/>
            <person name="LaButti K."/>
            <person name="Morin E."/>
            <person name="Salamov A."/>
            <person name="Lipzen A."/>
            <person name="Mereny Z."/>
            <person name="Hegedus B."/>
            <person name="Baldrian P."/>
            <person name="Stursova M."/>
            <person name="Weitz H."/>
            <person name="Taylor A."/>
            <person name="Grigoriev I.V."/>
            <person name="Nagy L.G."/>
            <person name="Martin F."/>
            <person name="Kauserud H."/>
        </authorList>
    </citation>
    <scope>NUCLEOTIDE SEQUENCE</scope>
    <source>
        <strain evidence="2">9284</strain>
    </source>
</reference>
<feature type="chain" id="PRO_5042026689" evidence="1">
    <location>
        <begin position="19"/>
        <end position="102"/>
    </location>
</feature>
<feature type="signal peptide" evidence="1">
    <location>
        <begin position="1"/>
        <end position="18"/>
    </location>
</feature>
<accession>A0AAD7FF12</accession>
<dbReference type="AlphaFoldDB" id="A0AAD7FF12"/>
<comment type="caution">
    <text evidence="2">The sequence shown here is derived from an EMBL/GenBank/DDBJ whole genome shotgun (WGS) entry which is preliminary data.</text>
</comment>
<evidence type="ECO:0000313" key="2">
    <source>
        <dbReference type="EMBL" id="KAJ7620132.1"/>
    </source>
</evidence>
<dbReference type="EMBL" id="JARKIF010000017">
    <property type="protein sequence ID" value="KAJ7620132.1"/>
    <property type="molecule type" value="Genomic_DNA"/>
</dbReference>
<evidence type="ECO:0000256" key="1">
    <source>
        <dbReference type="SAM" id="SignalP"/>
    </source>
</evidence>
<sequence>MQFTALMNLVTLTMVVSAHPVALDGSSDNLVAKRCGVGLKRDTAAGPGPVGNCPTDIIPEGGTRGEDVILEAETRRAEDYILEPVGRRCSSSLDVSDCGDLD</sequence>
<proteinExistence type="predicted"/>
<name>A0AAD7FF12_9AGAR</name>
<organism evidence="2 3">
    <name type="scientific">Roridomyces roridus</name>
    <dbReference type="NCBI Taxonomy" id="1738132"/>
    <lineage>
        <taxon>Eukaryota</taxon>
        <taxon>Fungi</taxon>
        <taxon>Dikarya</taxon>
        <taxon>Basidiomycota</taxon>
        <taxon>Agaricomycotina</taxon>
        <taxon>Agaricomycetes</taxon>
        <taxon>Agaricomycetidae</taxon>
        <taxon>Agaricales</taxon>
        <taxon>Marasmiineae</taxon>
        <taxon>Mycenaceae</taxon>
        <taxon>Roridomyces</taxon>
    </lineage>
</organism>
<protein>
    <submittedName>
        <fullName evidence="2">Uncharacterized protein</fullName>
    </submittedName>
</protein>
<gene>
    <name evidence="2" type="ORF">FB45DRAFT_1032825</name>
</gene>
<dbReference type="Proteomes" id="UP001221142">
    <property type="component" value="Unassembled WGS sequence"/>
</dbReference>
<evidence type="ECO:0000313" key="3">
    <source>
        <dbReference type="Proteomes" id="UP001221142"/>
    </source>
</evidence>
<keyword evidence="3" id="KW-1185">Reference proteome</keyword>
<keyword evidence="1" id="KW-0732">Signal</keyword>